<comment type="caution">
    <text evidence="2">The sequence shown here is derived from an EMBL/GenBank/DDBJ whole genome shotgun (WGS) entry which is preliminary data.</text>
</comment>
<evidence type="ECO:0000256" key="1">
    <source>
        <dbReference type="SAM" id="SignalP"/>
    </source>
</evidence>
<accession>A0A4R3MWE3</accession>
<keyword evidence="1" id="KW-0732">Signal</keyword>
<gene>
    <name evidence="2" type="ORF">EDC35_1053</name>
</gene>
<evidence type="ECO:0000313" key="2">
    <source>
        <dbReference type="EMBL" id="TCT20565.1"/>
    </source>
</evidence>
<organism evidence="2 3">
    <name type="scientific">Thiobaca trueperi</name>
    <dbReference type="NCBI Taxonomy" id="127458"/>
    <lineage>
        <taxon>Bacteria</taxon>
        <taxon>Pseudomonadati</taxon>
        <taxon>Pseudomonadota</taxon>
        <taxon>Gammaproteobacteria</taxon>
        <taxon>Chromatiales</taxon>
        <taxon>Chromatiaceae</taxon>
        <taxon>Thiobaca</taxon>
    </lineage>
</organism>
<dbReference type="RefSeq" id="WP_132977193.1">
    <property type="nucleotide sequence ID" value="NZ_SMAO01000005.1"/>
</dbReference>
<reference evidence="2 3" key="1">
    <citation type="submission" date="2019-03" db="EMBL/GenBank/DDBJ databases">
        <title>Genomic Encyclopedia of Type Strains, Phase IV (KMG-IV): sequencing the most valuable type-strain genomes for metagenomic binning, comparative biology and taxonomic classification.</title>
        <authorList>
            <person name="Goeker M."/>
        </authorList>
    </citation>
    <scope>NUCLEOTIDE SEQUENCE [LARGE SCALE GENOMIC DNA]</scope>
    <source>
        <strain evidence="2 3">DSM 13587</strain>
    </source>
</reference>
<keyword evidence="3" id="KW-1185">Reference proteome</keyword>
<dbReference type="EMBL" id="SMAO01000005">
    <property type="protein sequence ID" value="TCT20565.1"/>
    <property type="molecule type" value="Genomic_DNA"/>
</dbReference>
<sequence length="294" mass="31957">MYKSSSLFLAGCLALAWSNSHAADYPYSMKITVNKPKGSVAEAAAKNKSNPSTIPFTPCNDDVDQDVLGFQLDFDAGTRTRDKKDPSLIVSTLRNVYLIFYNPSALGAKPIPDTSLTQGTAENAELTDQPPPEPYPTPLYPELCEKTDGTYVACDPKVWVLVRPAVSFGIMAMEPLVDITDIRPLDIPPSPTLPLGLHGHIYLSTDENLGTGKISELLLRSYMRFDELKKGIWALVGIIAPKDDPAQTDPAPVPLNFADPTTWAAWDAATFLLGAPWTHPSQTEAKPAISLICK</sequence>
<protein>
    <submittedName>
        <fullName evidence="2">Uncharacterized protein</fullName>
    </submittedName>
</protein>
<feature type="signal peptide" evidence="1">
    <location>
        <begin position="1"/>
        <end position="22"/>
    </location>
</feature>
<dbReference type="Proteomes" id="UP000295717">
    <property type="component" value="Unassembled WGS sequence"/>
</dbReference>
<feature type="chain" id="PRO_5020874354" evidence="1">
    <location>
        <begin position="23"/>
        <end position="294"/>
    </location>
</feature>
<name>A0A4R3MWE3_9GAMM</name>
<proteinExistence type="predicted"/>
<dbReference type="OrthoDB" id="8911841at2"/>
<dbReference type="AlphaFoldDB" id="A0A4R3MWE3"/>
<evidence type="ECO:0000313" key="3">
    <source>
        <dbReference type="Proteomes" id="UP000295717"/>
    </source>
</evidence>